<dbReference type="PANTHER" id="PTHR14738:SF29">
    <property type="entry name" value="ZINC FINGER CCCH DOMAIN-CONTAINING PROTEIN 14"/>
    <property type="match status" value="1"/>
</dbReference>
<dbReference type="Proteomes" id="UP000593560">
    <property type="component" value="Unassembled WGS sequence"/>
</dbReference>
<dbReference type="GO" id="GO:0008143">
    <property type="term" value="F:poly(A) binding"/>
    <property type="evidence" value="ECO:0007669"/>
    <property type="project" value="InterPro"/>
</dbReference>
<dbReference type="InterPro" id="IPR043094">
    <property type="entry name" value="Nab2/ZC3H14_N_sf"/>
</dbReference>
<evidence type="ECO:0000256" key="6">
    <source>
        <dbReference type="ARBA" id="ARBA00022833"/>
    </source>
</evidence>
<dbReference type="OrthoDB" id="4726at2759"/>
<dbReference type="GO" id="GO:0005634">
    <property type="term" value="C:nucleus"/>
    <property type="evidence" value="ECO:0007669"/>
    <property type="project" value="UniProtKB-SubCell"/>
</dbReference>
<accession>A0A7J9HA37</accession>
<feature type="compositionally biased region" description="Polar residues" evidence="9">
    <location>
        <begin position="94"/>
        <end position="114"/>
    </location>
</feature>
<dbReference type="EMBL" id="JABFAD010000009">
    <property type="protein sequence ID" value="MBA0806612.1"/>
    <property type="molecule type" value="Genomic_DNA"/>
</dbReference>
<dbReference type="Pfam" id="PF00076">
    <property type="entry name" value="RRM_1"/>
    <property type="match status" value="1"/>
</dbReference>
<dbReference type="InterPro" id="IPR040366">
    <property type="entry name" value="Nab2/ZC3H14"/>
</dbReference>
<dbReference type="SUPFAM" id="SSF54928">
    <property type="entry name" value="RNA-binding domain, RBD"/>
    <property type="match status" value="1"/>
</dbReference>
<comment type="similarity">
    <text evidence="2">Belongs to the ZC3H14 family.</text>
</comment>
<dbReference type="InterPro" id="IPR035979">
    <property type="entry name" value="RBD_domain_sf"/>
</dbReference>
<evidence type="ECO:0000259" key="10">
    <source>
        <dbReference type="PROSITE" id="PS50102"/>
    </source>
</evidence>
<feature type="region of interest" description="Disordered" evidence="9">
    <location>
        <begin position="94"/>
        <end position="134"/>
    </location>
</feature>
<keyword evidence="7" id="KW-0539">Nucleus</keyword>
<dbReference type="GO" id="GO:0005737">
    <property type="term" value="C:cytoplasm"/>
    <property type="evidence" value="ECO:0007669"/>
    <property type="project" value="TreeGrafter"/>
</dbReference>
<evidence type="ECO:0000256" key="7">
    <source>
        <dbReference type="ARBA" id="ARBA00023242"/>
    </source>
</evidence>
<keyword evidence="3" id="KW-0479">Metal-binding</keyword>
<keyword evidence="12" id="KW-1185">Reference proteome</keyword>
<protein>
    <recommendedName>
        <fullName evidence="10">RRM domain-containing protein</fullName>
    </recommendedName>
</protein>
<dbReference type="InterPro" id="IPR012677">
    <property type="entry name" value="Nucleotide-bd_a/b_plait_sf"/>
</dbReference>
<evidence type="ECO:0000256" key="1">
    <source>
        <dbReference type="ARBA" id="ARBA00004123"/>
    </source>
</evidence>
<dbReference type="PROSITE" id="PS50102">
    <property type="entry name" value="RRM"/>
    <property type="match status" value="1"/>
</dbReference>
<feature type="domain" description="RRM" evidence="10">
    <location>
        <begin position="595"/>
        <end position="669"/>
    </location>
</feature>
<dbReference type="Gene3D" id="1.10.340.40">
    <property type="entry name" value="Nuclear abundant poly(A) RNA-bind protein 2, N-terminal domain"/>
    <property type="match status" value="1"/>
</dbReference>
<sequence>MTKENTNHFKKRTPLITASNSIPRSSVSKKLLHLLRRFNYTSDSIQVLTEYVVVLVSNGKSQSEANSELEPFVGDTTTEFVSWLWDVLSEGSNDCNASKSSSDLENTTRPSSSDVYDASADKQSQKSGPGSVPHCRFPVFSTTLDEETNEYASTFYGKSNENLRAFENNQDRSLNGCSFKTKPSAEVVLSYEQNVQCGNVHRKSPLFKRPQVTNVGGRRLFSRAADAIFHQNGTNRSTHGNVWDRLGKLDENDTSVKVQVNENIKRPMSEQKSLGFGQTTLIPTVQDGKVNQNPSRYYNVNTYRTNGGRKRQLNDFIPISPTTSDTQDHEEEMSRTFTRHPEKHTLMLKKSDALYESKSCNKSLKSGFDASLRYRPEKTSQEQLGVEARESTQTLISVGAFPAETGGVRPVKAQLVDMKLRLQKLEREICMLKSMPRNKDRYHALSSSSGKIISGEMLFDEYSYLCLRNFPEFSINSFWSLLNWNQVVLFMACGLAELFLCEILYVGDFFPASIMSNWAISGSVDPLKEGVESRTVFVTNVASSLSASYIHKIEKYNNSIDIVLSQIHAFLSFDCSHQGSSINQSTINTVDSPATAVTLSLMSYVHVAATQDALRSYFSKCGSINRVIKLTDTSTIAQKWSAYITFANKESVDKALALNGTNFFSRIIW</sequence>
<dbReference type="AlphaFoldDB" id="A0A7J9HA37"/>
<proteinExistence type="inferred from homology"/>
<evidence type="ECO:0000256" key="5">
    <source>
        <dbReference type="ARBA" id="ARBA00022771"/>
    </source>
</evidence>
<evidence type="ECO:0000313" key="11">
    <source>
        <dbReference type="EMBL" id="MBA0806612.1"/>
    </source>
</evidence>
<evidence type="ECO:0000256" key="8">
    <source>
        <dbReference type="PROSITE-ProRule" id="PRU00176"/>
    </source>
</evidence>
<feature type="region of interest" description="Disordered" evidence="9">
    <location>
        <begin position="311"/>
        <end position="330"/>
    </location>
</feature>
<keyword evidence="8" id="KW-0694">RNA-binding</keyword>
<evidence type="ECO:0000256" key="4">
    <source>
        <dbReference type="ARBA" id="ARBA00022737"/>
    </source>
</evidence>
<comment type="caution">
    <text evidence="11">The sequence shown here is derived from an EMBL/GenBank/DDBJ whole genome shotgun (WGS) entry which is preliminary data.</text>
</comment>
<dbReference type="GO" id="GO:0008270">
    <property type="term" value="F:zinc ion binding"/>
    <property type="evidence" value="ECO:0007669"/>
    <property type="project" value="UniProtKB-KW"/>
</dbReference>
<name>A0A7J9HA37_9ROSI</name>
<evidence type="ECO:0000256" key="3">
    <source>
        <dbReference type="ARBA" id="ARBA00022723"/>
    </source>
</evidence>
<reference evidence="11 12" key="1">
    <citation type="journal article" date="2019" name="Genome Biol. Evol.">
        <title>Insights into the evolution of the New World diploid cottons (Gossypium, subgenus Houzingenia) based on genome sequencing.</title>
        <authorList>
            <person name="Grover C.E."/>
            <person name="Arick M.A. 2nd"/>
            <person name="Thrash A."/>
            <person name="Conover J.L."/>
            <person name="Sanders W.S."/>
            <person name="Peterson D.G."/>
            <person name="Frelichowski J.E."/>
            <person name="Scheffler J.A."/>
            <person name="Scheffler B.E."/>
            <person name="Wendel J.F."/>
        </authorList>
    </citation>
    <scope>NUCLEOTIDE SEQUENCE [LARGE SCALE GENOMIC DNA]</scope>
    <source>
        <strain evidence="11">0</strain>
        <tissue evidence="11">Leaf</tissue>
    </source>
</reference>
<evidence type="ECO:0000313" key="12">
    <source>
        <dbReference type="Proteomes" id="UP000593560"/>
    </source>
</evidence>
<keyword evidence="5" id="KW-0863">Zinc-finger</keyword>
<organism evidence="11 12">
    <name type="scientific">Gossypium harknessii</name>
    <dbReference type="NCBI Taxonomy" id="34285"/>
    <lineage>
        <taxon>Eukaryota</taxon>
        <taxon>Viridiplantae</taxon>
        <taxon>Streptophyta</taxon>
        <taxon>Embryophyta</taxon>
        <taxon>Tracheophyta</taxon>
        <taxon>Spermatophyta</taxon>
        <taxon>Magnoliopsida</taxon>
        <taxon>eudicotyledons</taxon>
        <taxon>Gunneridae</taxon>
        <taxon>Pentapetalae</taxon>
        <taxon>rosids</taxon>
        <taxon>malvids</taxon>
        <taxon>Malvales</taxon>
        <taxon>Malvaceae</taxon>
        <taxon>Malvoideae</taxon>
        <taxon>Gossypium</taxon>
    </lineage>
</organism>
<feature type="non-terminal residue" evidence="11">
    <location>
        <position position="1"/>
    </location>
</feature>
<evidence type="ECO:0000256" key="9">
    <source>
        <dbReference type="SAM" id="MobiDB-lite"/>
    </source>
</evidence>
<keyword evidence="6" id="KW-0862">Zinc</keyword>
<keyword evidence="4" id="KW-0677">Repeat</keyword>
<evidence type="ECO:0000256" key="2">
    <source>
        <dbReference type="ARBA" id="ARBA00008423"/>
    </source>
</evidence>
<dbReference type="InterPro" id="IPR000504">
    <property type="entry name" value="RRM_dom"/>
</dbReference>
<gene>
    <name evidence="11" type="ORF">Gohar_022484</name>
</gene>
<dbReference type="PANTHER" id="PTHR14738">
    <property type="entry name" value="ZINC FINGER CCCH DOMAIN-CONTAINING PROTEIN 14"/>
    <property type="match status" value="1"/>
</dbReference>
<comment type="subcellular location">
    <subcellularLocation>
        <location evidence="1">Nucleus</location>
    </subcellularLocation>
</comment>
<dbReference type="GO" id="GO:0043488">
    <property type="term" value="P:regulation of mRNA stability"/>
    <property type="evidence" value="ECO:0007669"/>
    <property type="project" value="InterPro"/>
</dbReference>
<dbReference type="Gene3D" id="3.30.70.330">
    <property type="match status" value="1"/>
</dbReference>